<accession>A0A1Q8QS18</accession>
<evidence type="ECO:0000313" key="2">
    <source>
        <dbReference type="EMBL" id="OLN30102.1"/>
    </source>
</evidence>
<dbReference type="EMBL" id="MLBF01000027">
    <property type="protein sequence ID" value="OLN30102.1"/>
    <property type="molecule type" value="Genomic_DNA"/>
</dbReference>
<protein>
    <submittedName>
        <fullName evidence="2">Uncharacterized protein</fullName>
    </submittedName>
</protein>
<reference evidence="2 3" key="1">
    <citation type="submission" date="2016-09" db="EMBL/GenBank/DDBJ databases">
        <title>Complete genome of Desulfosporosinus sp. OL.</title>
        <authorList>
            <person name="Mardanov A."/>
            <person name="Beletsky A."/>
            <person name="Panova A."/>
            <person name="Karnachuk O."/>
            <person name="Ravin N."/>
        </authorList>
    </citation>
    <scope>NUCLEOTIDE SEQUENCE [LARGE SCALE GENOMIC DNA]</scope>
    <source>
        <strain evidence="2 3">OL</strain>
    </source>
</reference>
<dbReference type="Proteomes" id="UP000186102">
    <property type="component" value="Unassembled WGS sequence"/>
</dbReference>
<comment type="caution">
    <text evidence="2">The sequence shown here is derived from an EMBL/GenBank/DDBJ whole genome shotgun (WGS) entry which is preliminary data.</text>
</comment>
<name>A0A1Q8QS18_9FIRM</name>
<keyword evidence="3" id="KW-1185">Reference proteome</keyword>
<proteinExistence type="predicted"/>
<dbReference type="RefSeq" id="WP_075365755.1">
    <property type="nucleotide sequence ID" value="NZ_MLBF01000027.1"/>
</dbReference>
<feature type="compositionally biased region" description="Low complexity" evidence="1">
    <location>
        <begin position="95"/>
        <end position="104"/>
    </location>
</feature>
<evidence type="ECO:0000313" key="3">
    <source>
        <dbReference type="Proteomes" id="UP000186102"/>
    </source>
</evidence>
<dbReference type="AlphaFoldDB" id="A0A1Q8QS18"/>
<feature type="compositionally biased region" description="Basic and acidic residues" evidence="1">
    <location>
        <begin position="78"/>
        <end position="94"/>
    </location>
</feature>
<dbReference type="InterPro" id="IPR046085">
    <property type="entry name" value="DUF6103"/>
</dbReference>
<organism evidence="2 3">
    <name type="scientific">Desulfosporosinus metallidurans</name>
    <dbReference type="NCBI Taxonomy" id="1888891"/>
    <lineage>
        <taxon>Bacteria</taxon>
        <taxon>Bacillati</taxon>
        <taxon>Bacillota</taxon>
        <taxon>Clostridia</taxon>
        <taxon>Eubacteriales</taxon>
        <taxon>Desulfitobacteriaceae</taxon>
        <taxon>Desulfosporosinus</taxon>
    </lineage>
</organism>
<gene>
    <name evidence="2" type="ORF">DSOL_3234</name>
</gene>
<feature type="region of interest" description="Disordered" evidence="1">
    <location>
        <begin position="52"/>
        <end position="123"/>
    </location>
</feature>
<dbReference type="Pfam" id="PF19598">
    <property type="entry name" value="DUF6103"/>
    <property type="match status" value="1"/>
</dbReference>
<dbReference type="STRING" id="1888891.DSOL_3234"/>
<sequence length="123" mass="14358">MRETELKILFPTERLDALRFFIGKKELTVEQELKDYLDKTYERIVPANVREYVENRLDQTPTQEEASEQEAQESQPEPQRERQSRQSRRQREQTAAEAAPAPESQTEDAAPTEEENQGMSMSI</sequence>
<dbReference type="OrthoDB" id="1708300at2"/>
<evidence type="ECO:0000256" key="1">
    <source>
        <dbReference type="SAM" id="MobiDB-lite"/>
    </source>
</evidence>